<dbReference type="Proteomes" id="UP001604277">
    <property type="component" value="Unassembled WGS sequence"/>
</dbReference>
<feature type="transmembrane region" description="Helical" evidence="2">
    <location>
        <begin position="240"/>
        <end position="260"/>
    </location>
</feature>
<dbReference type="PANTHER" id="PTHR33646">
    <property type="entry name" value="GB|AAF00631.1"/>
    <property type="match status" value="1"/>
</dbReference>
<sequence>MDTVEATNEFQDWEVLHLNSDSESADSVNTFEDFDSDGVIQTNYFSLDSQNLYLPANGEDFDDNKSAHSNNPSWIDPGSEDNSTRYVNKEPDEFWSDSSSYRSDYRKFNDFEGKTDMGFLKYEEKQVLSQGIEETFQEKETNMENLEKFYADSGGMEVTSANFNGSQNNSEVGIEKSTNAQDRSAVLSEDKCENKAFGNEMDGIDGNGINGSGEIDKRGVAWWKMPVELLKYCIFRVSPLWTVSMAAAVMGFVILGRRLYKMKKKTRGLEIKVTVDDKKVSQFMSRAARLNEAFSVVKRVPVIRPSLPAVGRRMTRFSPFCSSTDSNPVSTACQNCTKTKGSFQLNTFYDPSIRFILLHQLTIVTLEEAALYSG</sequence>
<feature type="region of interest" description="Disordered" evidence="1">
    <location>
        <begin position="58"/>
        <end position="84"/>
    </location>
</feature>
<evidence type="ECO:0000313" key="5">
    <source>
        <dbReference type="Proteomes" id="UP001604277"/>
    </source>
</evidence>
<evidence type="ECO:0000256" key="2">
    <source>
        <dbReference type="SAM" id="Phobius"/>
    </source>
</evidence>
<dbReference type="AlphaFoldDB" id="A0ABD1PYJ0"/>
<comment type="caution">
    <text evidence="4">The sequence shown here is derived from an EMBL/GenBank/DDBJ whole genome shotgun (WGS) entry which is preliminary data.</text>
</comment>
<keyword evidence="2" id="KW-0812">Transmembrane</keyword>
<keyword evidence="2" id="KW-1133">Transmembrane helix</keyword>
<evidence type="ECO:0000313" key="4">
    <source>
        <dbReference type="EMBL" id="KAL2467561.1"/>
    </source>
</evidence>
<dbReference type="Pfam" id="PF20705">
    <property type="entry name" value="DUF6821"/>
    <property type="match status" value="1"/>
</dbReference>
<protein>
    <recommendedName>
        <fullName evidence="3">DUF6821 domain-containing protein</fullName>
    </recommendedName>
</protein>
<keyword evidence="2" id="KW-0472">Membrane</keyword>
<dbReference type="InterPro" id="IPR049224">
    <property type="entry name" value="DUF6821"/>
</dbReference>
<dbReference type="EMBL" id="JBFOLJ010000017">
    <property type="protein sequence ID" value="KAL2467561.1"/>
    <property type="molecule type" value="Genomic_DNA"/>
</dbReference>
<accession>A0ABD1PYJ0</accession>
<reference evidence="5" key="1">
    <citation type="submission" date="2024-07" db="EMBL/GenBank/DDBJ databases">
        <title>Two chromosome-level genome assemblies of Korean endemic species Abeliophyllum distichum and Forsythia ovata (Oleaceae).</title>
        <authorList>
            <person name="Jang H."/>
        </authorList>
    </citation>
    <scope>NUCLEOTIDE SEQUENCE [LARGE SCALE GENOMIC DNA]</scope>
</reference>
<name>A0ABD1PYJ0_9LAMI</name>
<dbReference type="PANTHER" id="PTHR33646:SF6">
    <property type="entry name" value="TRANSMEMBRANE PROTEIN"/>
    <property type="match status" value="1"/>
</dbReference>
<gene>
    <name evidence="4" type="ORF">Fot_51086</name>
</gene>
<evidence type="ECO:0000259" key="3">
    <source>
        <dbReference type="Pfam" id="PF20705"/>
    </source>
</evidence>
<organism evidence="4 5">
    <name type="scientific">Forsythia ovata</name>
    <dbReference type="NCBI Taxonomy" id="205694"/>
    <lineage>
        <taxon>Eukaryota</taxon>
        <taxon>Viridiplantae</taxon>
        <taxon>Streptophyta</taxon>
        <taxon>Embryophyta</taxon>
        <taxon>Tracheophyta</taxon>
        <taxon>Spermatophyta</taxon>
        <taxon>Magnoliopsida</taxon>
        <taxon>eudicotyledons</taxon>
        <taxon>Gunneridae</taxon>
        <taxon>Pentapetalae</taxon>
        <taxon>asterids</taxon>
        <taxon>lamiids</taxon>
        <taxon>Lamiales</taxon>
        <taxon>Oleaceae</taxon>
        <taxon>Forsythieae</taxon>
        <taxon>Forsythia</taxon>
    </lineage>
</organism>
<keyword evidence="5" id="KW-1185">Reference proteome</keyword>
<proteinExistence type="predicted"/>
<dbReference type="InterPro" id="IPR045883">
    <property type="entry name" value="At4g13530-like"/>
</dbReference>
<evidence type="ECO:0000256" key="1">
    <source>
        <dbReference type="SAM" id="MobiDB-lite"/>
    </source>
</evidence>
<feature type="domain" description="DUF6821" evidence="3">
    <location>
        <begin position="219"/>
        <end position="305"/>
    </location>
</feature>